<dbReference type="NCBIfam" id="TIGR00457">
    <property type="entry name" value="asnS"/>
    <property type="match status" value="1"/>
</dbReference>
<dbReference type="InterPro" id="IPR004046">
    <property type="entry name" value="GST_C"/>
</dbReference>
<protein>
    <recommendedName>
        <fullName evidence="2">asparagine--tRNA ligase</fullName>
        <ecNumber evidence="2">6.1.1.22</ecNumber>
    </recommendedName>
</protein>
<dbReference type="InterPro" id="IPR036282">
    <property type="entry name" value="Glutathione-S-Trfase_C_sf"/>
</dbReference>
<dbReference type="InterPro" id="IPR012340">
    <property type="entry name" value="NA-bd_OB-fold"/>
</dbReference>
<dbReference type="InterPro" id="IPR004522">
    <property type="entry name" value="Asn-tRNA-ligase"/>
</dbReference>
<dbReference type="PANTHER" id="PTHR22594:SF34">
    <property type="entry name" value="ASPARAGINE--TRNA LIGASE, MITOCHONDRIAL-RELATED"/>
    <property type="match status" value="1"/>
</dbReference>
<evidence type="ECO:0000256" key="1">
    <source>
        <dbReference type="ARBA" id="ARBA00008226"/>
    </source>
</evidence>
<name>A0ABR1FZW6_AURAN</name>
<evidence type="ECO:0000313" key="12">
    <source>
        <dbReference type="Proteomes" id="UP001363151"/>
    </source>
</evidence>
<gene>
    <name evidence="11" type="ORF">SO694_00070016</name>
</gene>
<dbReference type="EC" id="6.1.1.22" evidence="2"/>
<dbReference type="EMBL" id="JBBJCI010000164">
    <property type="protein sequence ID" value="KAK7241661.1"/>
    <property type="molecule type" value="Genomic_DNA"/>
</dbReference>
<dbReference type="Gene3D" id="3.30.930.10">
    <property type="entry name" value="Bira Bifunctional Protein, Domain 2"/>
    <property type="match status" value="1"/>
</dbReference>
<evidence type="ECO:0000256" key="6">
    <source>
        <dbReference type="ARBA" id="ARBA00022917"/>
    </source>
</evidence>
<feature type="domain" description="Aminoacyl-transfer RNA synthetases class-II family profile" evidence="10">
    <location>
        <begin position="546"/>
        <end position="879"/>
    </location>
</feature>
<feature type="region of interest" description="Disordered" evidence="8">
    <location>
        <begin position="852"/>
        <end position="896"/>
    </location>
</feature>
<comment type="similarity">
    <text evidence="1">Belongs to the class-II aminoacyl-tRNA synthetase family.</text>
</comment>
<dbReference type="InterPro" id="IPR006195">
    <property type="entry name" value="aa-tRNA-synth_II"/>
</dbReference>
<keyword evidence="3" id="KW-0436">Ligase</keyword>
<evidence type="ECO:0000256" key="7">
    <source>
        <dbReference type="ARBA" id="ARBA00023146"/>
    </source>
</evidence>
<keyword evidence="12" id="KW-1185">Reference proteome</keyword>
<dbReference type="NCBIfam" id="NF003037">
    <property type="entry name" value="PRK03932.1"/>
    <property type="match status" value="1"/>
</dbReference>
<evidence type="ECO:0000259" key="10">
    <source>
        <dbReference type="PROSITE" id="PS50862"/>
    </source>
</evidence>
<dbReference type="Gene3D" id="2.40.50.140">
    <property type="entry name" value="Nucleic acid-binding proteins"/>
    <property type="match status" value="1"/>
</dbReference>
<dbReference type="SUPFAM" id="SSF50249">
    <property type="entry name" value="Nucleic acid-binding proteins"/>
    <property type="match status" value="1"/>
</dbReference>
<feature type="compositionally biased region" description="Low complexity" evidence="8">
    <location>
        <begin position="852"/>
        <end position="887"/>
    </location>
</feature>
<proteinExistence type="inferred from homology"/>
<keyword evidence="5" id="KW-0067">ATP-binding</keyword>
<sequence>MARPKVQELEAQPDSGYHGMTPEVYAAHLKLGPKAKTWARLRLLGDTRRRGGTLNAPITETVVVAQQRRRRRAAAESRALPMSASGIGEHRLARRAHCGPLQGADGDDDTPNSVANKEVLAVVCDAAAAAMGVEKICKTELTKRSKAVGKSGRSAALELVSSPTAPAFKSDKILIAAKLAGVAVTHTVAKSEAAVAALAPCAKTCVLQSKEGPVARSTAALRYVAQLSPVAELAGSTCFDEGLCDQWLEFGTHELEVAVVAVAAHASNKALAARAKKDAAAALAALDGALKKATFLAGDRVSVADCALVCLVHAAVDAKLVDVPTLAAKHKSVLRWYATCLHVPAFASVLPKAKASLAAVLPKKAAAKAPAPAPAKKKSAGPAKAVDPASMYPASFSRGRVRLKELLAQGEAAIGTSVTVMGWVRSVREAEKGATAFVELNDGSCLASIQIVCGKDSTKNFGDIKGCGGAGSAFSFDGEVVASMGKGQTVEVRAKTSVLLGATRGGPDRAPGAQGYPLAKKYHTAEHLRVHAHLRPRSRIGSAVVRVRNAMAFATHEFFNQRGFLYIHTPLITASDCEGAGEQFAVTTLLPSDEKAKASSIPTNKDGSVDYSQDFFGKKTGLTVSGQLNVETHAVSLADCYTFGPTFRAENSHTSRHLAEFWMIEPEVSFAELKDDIALAEDYLKYCVAAALCRCDDDLQFFEDSKTEVGLRDRLKALVTTPFTRLEYTEAIAILQKHMKDGSAKFENTNVTWGIDLDSEHERFLTEHAYKGPVVLINYPKDIKAFYMKLNPDKKTVAAMDILVPKIGEIIGGSQREDDLGVLEARCKEVGIDPEHLQWYCCELRQYGPPHAASASAPRLRAPSCSSRASTTSRRRPFPATRATATCRRPRRATAR</sequence>
<keyword evidence="7" id="KW-0030">Aminoacyl-tRNA synthetase</keyword>
<dbReference type="PANTHER" id="PTHR22594">
    <property type="entry name" value="ASPARTYL/LYSYL-TRNA SYNTHETASE"/>
    <property type="match status" value="1"/>
</dbReference>
<dbReference type="Pfam" id="PF00152">
    <property type="entry name" value="tRNA-synt_2"/>
    <property type="match status" value="1"/>
</dbReference>
<dbReference type="SUPFAM" id="SSF55681">
    <property type="entry name" value="Class II aaRS and biotin synthetases"/>
    <property type="match status" value="1"/>
</dbReference>
<accession>A0ABR1FZW6</accession>
<dbReference type="InterPro" id="IPR045864">
    <property type="entry name" value="aa-tRNA-synth_II/BPL/LPL"/>
</dbReference>
<dbReference type="SUPFAM" id="SSF47616">
    <property type="entry name" value="GST C-terminal domain-like"/>
    <property type="match status" value="1"/>
</dbReference>
<dbReference type="Gene3D" id="1.20.1050.10">
    <property type="match status" value="1"/>
</dbReference>
<keyword evidence="4" id="KW-0547">Nucleotide-binding</keyword>
<evidence type="ECO:0000259" key="9">
    <source>
        <dbReference type="PROSITE" id="PS50405"/>
    </source>
</evidence>
<dbReference type="InterPro" id="IPR004364">
    <property type="entry name" value="Aa-tRNA-synt_II"/>
</dbReference>
<comment type="caution">
    <text evidence="11">The sequence shown here is derived from an EMBL/GenBank/DDBJ whole genome shotgun (WGS) entry which is preliminary data.</text>
</comment>
<keyword evidence="6" id="KW-0648">Protein biosynthesis</keyword>
<reference evidence="11 12" key="1">
    <citation type="submission" date="2024-03" db="EMBL/GenBank/DDBJ databases">
        <title>Aureococcus anophagefferens CCMP1851 and Kratosvirus quantuckense: Draft genome of a second virus-susceptible host strain in the model system.</title>
        <authorList>
            <person name="Chase E."/>
            <person name="Truchon A.R."/>
            <person name="Schepens W."/>
            <person name="Wilhelm S.W."/>
        </authorList>
    </citation>
    <scope>NUCLEOTIDE SEQUENCE [LARGE SCALE GENOMIC DNA]</scope>
    <source>
        <strain evidence="11 12">CCMP1851</strain>
    </source>
</reference>
<dbReference type="InterPro" id="IPR002312">
    <property type="entry name" value="Asp/Asn-tRNA-synth_IIb"/>
</dbReference>
<dbReference type="PROSITE" id="PS50405">
    <property type="entry name" value="GST_CTER"/>
    <property type="match status" value="1"/>
</dbReference>
<dbReference type="InterPro" id="IPR010987">
    <property type="entry name" value="Glutathione-S-Trfase_C-like"/>
</dbReference>
<evidence type="ECO:0000256" key="5">
    <source>
        <dbReference type="ARBA" id="ARBA00022840"/>
    </source>
</evidence>
<evidence type="ECO:0000256" key="8">
    <source>
        <dbReference type="SAM" id="MobiDB-lite"/>
    </source>
</evidence>
<dbReference type="Pfam" id="PF00043">
    <property type="entry name" value="GST_C"/>
    <property type="match status" value="1"/>
</dbReference>
<evidence type="ECO:0000256" key="4">
    <source>
        <dbReference type="ARBA" id="ARBA00022741"/>
    </source>
</evidence>
<evidence type="ECO:0000256" key="2">
    <source>
        <dbReference type="ARBA" id="ARBA00012816"/>
    </source>
</evidence>
<organism evidence="11 12">
    <name type="scientific">Aureococcus anophagefferens</name>
    <name type="common">Harmful bloom alga</name>
    <dbReference type="NCBI Taxonomy" id="44056"/>
    <lineage>
        <taxon>Eukaryota</taxon>
        <taxon>Sar</taxon>
        <taxon>Stramenopiles</taxon>
        <taxon>Ochrophyta</taxon>
        <taxon>Pelagophyceae</taxon>
        <taxon>Pelagomonadales</taxon>
        <taxon>Pelagomonadaceae</taxon>
        <taxon>Aureococcus</taxon>
    </lineage>
</organism>
<dbReference type="Proteomes" id="UP001363151">
    <property type="component" value="Unassembled WGS sequence"/>
</dbReference>
<dbReference type="CDD" id="cd04318">
    <property type="entry name" value="EcAsnRS_like_N"/>
    <property type="match status" value="1"/>
</dbReference>
<dbReference type="PRINTS" id="PR01042">
    <property type="entry name" value="TRNASYNTHASP"/>
</dbReference>
<evidence type="ECO:0000256" key="3">
    <source>
        <dbReference type="ARBA" id="ARBA00022598"/>
    </source>
</evidence>
<evidence type="ECO:0000313" key="11">
    <source>
        <dbReference type="EMBL" id="KAK7241661.1"/>
    </source>
</evidence>
<feature type="domain" description="GST C-terminal" evidence="9">
    <location>
        <begin position="237"/>
        <end position="366"/>
    </location>
</feature>
<dbReference type="PROSITE" id="PS50862">
    <property type="entry name" value="AA_TRNA_LIGASE_II"/>
    <property type="match status" value="1"/>
</dbReference>